<comment type="caution">
    <text evidence="3">The sequence shown here is derived from an EMBL/GenBank/DDBJ whole genome shotgun (WGS) entry which is preliminary data.</text>
</comment>
<accession>I5C5E4</accession>
<reference evidence="3 4" key="1">
    <citation type="submission" date="2012-05" db="EMBL/GenBank/DDBJ databases">
        <title>Genome sequence of Nitritalea halalkaliphila LW7.</title>
        <authorList>
            <person name="Jangir P.K."/>
            <person name="Singh A."/>
            <person name="Shivaji S."/>
            <person name="Sharma R."/>
        </authorList>
    </citation>
    <scope>NUCLEOTIDE SEQUENCE [LARGE SCALE GENOMIC DNA]</scope>
    <source>
        <strain evidence="3 4">LW7</strain>
    </source>
</reference>
<sequence length="265" mass="29290">MKSLLYSLIVFLLLGLSACSNAEERTETLLNIFLTDAPGPFEQVFVEIEGVNLFFEGESMPIFVPYDGPTRLVNVSLLVGGRLGLLGRDEVPAGQLERVELLFGGQQEVRFGDERVLPLTFTNENLRQLSINVNARLLPAFAYDLVIDLDIFRSIFENASGQLFFRPVARGFVTAETGRLRGAVRPGGMEVQVWAVNETDTIATGVTLEENAATGDFTLFGLNGTYDLYFFPRNPMFAVDTLFNLTVLPGGELNLDPITLQQRTP</sequence>
<dbReference type="EMBL" id="AJYA01000016">
    <property type="protein sequence ID" value="EIM77046.1"/>
    <property type="molecule type" value="Genomic_DNA"/>
</dbReference>
<keyword evidence="4" id="KW-1185">Reference proteome</keyword>
<evidence type="ECO:0000259" key="2">
    <source>
        <dbReference type="Pfam" id="PF14321"/>
    </source>
</evidence>
<dbReference type="Proteomes" id="UP000005551">
    <property type="component" value="Unassembled WGS sequence"/>
</dbReference>
<feature type="signal peptide" evidence="1">
    <location>
        <begin position="1"/>
        <end position="22"/>
    </location>
</feature>
<proteinExistence type="predicted"/>
<protein>
    <submittedName>
        <fullName evidence="3">Lipoprotein</fullName>
    </submittedName>
</protein>
<dbReference type="AlphaFoldDB" id="I5C5E4"/>
<dbReference type="InterPro" id="IPR025491">
    <property type="entry name" value="DUF4382"/>
</dbReference>
<feature type="chain" id="PRO_5003699956" evidence="1">
    <location>
        <begin position="23"/>
        <end position="265"/>
    </location>
</feature>
<gene>
    <name evidence="3" type="ORF">A3SI_06959</name>
</gene>
<evidence type="ECO:0000313" key="4">
    <source>
        <dbReference type="Proteomes" id="UP000005551"/>
    </source>
</evidence>
<dbReference type="Pfam" id="PF14321">
    <property type="entry name" value="DUF4382"/>
    <property type="match status" value="1"/>
</dbReference>
<dbReference type="RefSeq" id="WP_009054244.1">
    <property type="nucleotide sequence ID" value="NZ_AJYA01000016.1"/>
</dbReference>
<keyword evidence="3" id="KW-0449">Lipoprotein</keyword>
<evidence type="ECO:0000313" key="3">
    <source>
        <dbReference type="EMBL" id="EIM77046.1"/>
    </source>
</evidence>
<keyword evidence="1" id="KW-0732">Signal</keyword>
<dbReference type="PROSITE" id="PS51257">
    <property type="entry name" value="PROKAR_LIPOPROTEIN"/>
    <property type="match status" value="1"/>
</dbReference>
<dbReference type="OrthoDB" id="838241at2"/>
<feature type="domain" description="DUF4382" evidence="2">
    <location>
        <begin position="29"/>
        <end position="167"/>
    </location>
</feature>
<name>I5C5E4_9BACT</name>
<evidence type="ECO:0000256" key="1">
    <source>
        <dbReference type="SAM" id="SignalP"/>
    </source>
</evidence>
<organism evidence="3 4">
    <name type="scientific">Nitritalea halalkaliphila LW7</name>
    <dbReference type="NCBI Taxonomy" id="1189621"/>
    <lineage>
        <taxon>Bacteria</taxon>
        <taxon>Pseudomonadati</taxon>
        <taxon>Bacteroidota</taxon>
        <taxon>Cytophagia</taxon>
        <taxon>Cytophagales</taxon>
        <taxon>Cyclobacteriaceae</taxon>
        <taxon>Nitritalea</taxon>
    </lineage>
</organism>
<dbReference type="STRING" id="1189621.A3SI_06959"/>